<proteinExistence type="predicted"/>
<reference evidence="1 2" key="1">
    <citation type="submission" date="2015-01" db="EMBL/GenBank/DDBJ databases">
        <title>Evolution of Trichinella species and genotypes.</title>
        <authorList>
            <person name="Korhonen P.K."/>
            <person name="Edoardo P."/>
            <person name="Giuseppe L.R."/>
            <person name="Gasser R.B."/>
        </authorList>
    </citation>
    <scope>NUCLEOTIDE SEQUENCE [LARGE SCALE GENOMIC DNA]</scope>
    <source>
        <strain evidence="1">ISS3</strain>
    </source>
</reference>
<comment type="caution">
    <text evidence="1">The sequence shown here is derived from an EMBL/GenBank/DDBJ whole genome shotgun (WGS) entry which is preliminary data.</text>
</comment>
<feature type="non-terminal residue" evidence="1">
    <location>
        <position position="33"/>
    </location>
</feature>
<dbReference type="EMBL" id="JYDH01006360">
    <property type="protein sequence ID" value="KRY02305.1"/>
    <property type="molecule type" value="Genomic_DNA"/>
</dbReference>
<evidence type="ECO:0000313" key="2">
    <source>
        <dbReference type="Proteomes" id="UP000054776"/>
    </source>
</evidence>
<protein>
    <submittedName>
        <fullName evidence="1">Uncharacterized protein</fullName>
    </submittedName>
</protein>
<keyword evidence="2" id="KW-1185">Reference proteome</keyword>
<sequence>MMECIHQLLRTEQERATLEQRLVILILKCLVRI</sequence>
<name>A0A0V0YQ53_TRISP</name>
<evidence type="ECO:0000313" key="1">
    <source>
        <dbReference type="EMBL" id="KRY02305.1"/>
    </source>
</evidence>
<dbReference type="InParanoid" id="A0A0V0YQ53"/>
<dbReference type="Proteomes" id="UP000054776">
    <property type="component" value="Unassembled WGS sequence"/>
</dbReference>
<dbReference type="AlphaFoldDB" id="A0A0V0YQ53"/>
<gene>
    <name evidence="1" type="ORF">T01_851</name>
</gene>
<accession>A0A0V0YQ53</accession>
<organism evidence="1 2">
    <name type="scientific">Trichinella spiralis</name>
    <name type="common">Trichina worm</name>
    <dbReference type="NCBI Taxonomy" id="6334"/>
    <lineage>
        <taxon>Eukaryota</taxon>
        <taxon>Metazoa</taxon>
        <taxon>Ecdysozoa</taxon>
        <taxon>Nematoda</taxon>
        <taxon>Enoplea</taxon>
        <taxon>Dorylaimia</taxon>
        <taxon>Trichinellida</taxon>
        <taxon>Trichinellidae</taxon>
        <taxon>Trichinella</taxon>
    </lineage>
</organism>